<evidence type="ECO:0000313" key="3">
    <source>
        <dbReference type="Proteomes" id="UP001610432"/>
    </source>
</evidence>
<dbReference type="RefSeq" id="XP_070886032.1">
    <property type="nucleotide sequence ID" value="XM_071024335.1"/>
</dbReference>
<evidence type="ECO:0000256" key="1">
    <source>
        <dbReference type="SAM" id="SignalP"/>
    </source>
</evidence>
<keyword evidence="1" id="KW-0732">Signal</keyword>
<reference evidence="2 3" key="1">
    <citation type="submission" date="2024-07" db="EMBL/GenBank/DDBJ databases">
        <title>Section-level genome sequencing and comparative genomics of Aspergillus sections Usti and Cavernicolus.</title>
        <authorList>
            <consortium name="Lawrence Berkeley National Laboratory"/>
            <person name="Nybo J.L."/>
            <person name="Vesth T.C."/>
            <person name="Theobald S."/>
            <person name="Frisvad J.C."/>
            <person name="Larsen T.O."/>
            <person name="Kjaerboelling I."/>
            <person name="Rothschild-Mancinelli K."/>
            <person name="Lyhne E.K."/>
            <person name="Kogle M.E."/>
            <person name="Barry K."/>
            <person name="Clum A."/>
            <person name="Na H."/>
            <person name="Ledsgaard L."/>
            <person name="Lin J."/>
            <person name="Lipzen A."/>
            <person name="Kuo A."/>
            <person name="Riley R."/>
            <person name="Mondo S."/>
            <person name="Labutti K."/>
            <person name="Haridas S."/>
            <person name="Pangalinan J."/>
            <person name="Salamov A.A."/>
            <person name="Simmons B.A."/>
            <person name="Magnuson J.K."/>
            <person name="Chen J."/>
            <person name="Drula E."/>
            <person name="Henrissat B."/>
            <person name="Wiebenga A."/>
            <person name="Lubbers R.J."/>
            <person name="Gomes A.C."/>
            <person name="Macurrencykelacurrency M.R."/>
            <person name="Stajich J."/>
            <person name="Grigoriev I.V."/>
            <person name="Mortensen U.H."/>
            <person name="De Vries R.P."/>
            <person name="Baker S.E."/>
            <person name="Andersen M.R."/>
        </authorList>
    </citation>
    <scope>NUCLEOTIDE SEQUENCE [LARGE SCALE GENOMIC DNA]</scope>
    <source>
        <strain evidence="2 3">CBS 449.75</strain>
    </source>
</reference>
<evidence type="ECO:0000313" key="2">
    <source>
        <dbReference type="EMBL" id="KAL2867053.1"/>
    </source>
</evidence>
<protein>
    <submittedName>
        <fullName evidence="2">Uncharacterized protein</fullName>
    </submittedName>
</protein>
<dbReference type="GeneID" id="98139407"/>
<accession>A0ABR4LRA4</accession>
<feature type="signal peptide" evidence="1">
    <location>
        <begin position="1"/>
        <end position="18"/>
    </location>
</feature>
<feature type="chain" id="PRO_5045871311" evidence="1">
    <location>
        <begin position="19"/>
        <end position="157"/>
    </location>
</feature>
<dbReference type="EMBL" id="JBFXLQ010000021">
    <property type="protein sequence ID" value="KAL2867053.1"/>
    <property type="molecule type" value="Genomic_DNA"/>
</dbReference>
<comment type="caution">
    <text evidence="2">The sequence shown here is derived from an EMBL/GenBank/DDBJ whole genome shotgun (WGS) entry which is preliminary data.</text>
</comment>
<name>A0ABR4LRA4_9EURO</name>
<dbReference type="Proteomes" id="UP001610432">
    <property type="component" value="Unassembled WGS sequence"/>
</dbReference>
<keyword evidence="3" id="KW-1185">Reference proteome</keyword>
<proteinExistence type="predicted"/>
<gene>
    <name evidence="2" type="ORF">BJX67DRAFT_112077</name>
</gene>
<sequence length="157" mass="15529">MKFTGILASLAIASSASAAALPKLNVVKIQSTVAHLDTVLDNIEATVPKGSSSDLSGLTSELGGIHSTLNGLVGSLVGTVESNGLVQGVLDVAGGLVTSVVGVLGSTDHVADFGVLSNTLISRIQSGEVDPAALEQLLTVIGGANGLSALNSVLSQQ</sequence>
<organism evidence="2 3">
    <name type="scientific">Aspergillus lucknowensis</name>
    <dbReference type="NCBI Taxonomy" id="176173"/>
    <lineage>
        <taxon>Eukaryota</taxon>
        <taxon>Fungi</taxon>
        <taxon>Dikarya</taxon>
        <taxon>Ascomycota</taxon>
        <taxon>Pezizomycotina</taxon>
        <taxon>Eurotiomycetes</taxon>
        <taxon>Eurotiomycetidae</taxon>
        <taxon>Eurotiales</taxon>
        <taxon>Aspergillaceae</taxon>
        <taxon>Aspergillus</taxon>
        <taxon>Aspergillus subgen. Nidulantes</taxon>
    </lineage>
</organism>